<dbReference type="Proteomes" id="UP000003803">
    <property type="component" value="Unassembled WGS sequence"/>
</dbReference>
<gene>
    <name evidence="1" type="ORF">ANACOL_04202</name>
</gene>
<organism evidence="1 2">
    <name type="scientific">Anaerotruncus colihominis DSM 17241</name>
    <dbReference type="NCBI Taxonomy" id="445972"/>
    <lineage>
        <taxon>Bacteria</taxon>
        <taxon>Bacillati</taxon>
        <taxon>Bacillota</taxon>
        <taxon>Clostridia</taxon>
        <taxon>Eubacteriales</taxon>
        <taxon>Oscillospiraceae</taxon>
        <taxon>Anaerotruncus</taxon>
    </lineage>
</organism>
<protein>
    <submittedName>
        <fullName evidence="1">Uncharacterized protein</fullName>
    </submittedName>
</protein>
<evidence type="ECO:0000313" key="1">
    <source>
        <dbReference type="EMBL" id="EDS09135.1"/>
    </source>
</evidence>
<name>B0PHB2_9FIRM</name>
<proteinExistence type="predicted"/>
<evidence type="ECO:0000313" key="2">
    <source>
        <dbReference type="Proteomes" id="UP000003803"/>
    </source>
</evidence>
<reference evidence="1" key="1">
    <citation type="submission" date="2007-11" db="EMBL/GenBank/DDBJ databases">
        <authorList>
            <person name="Fulton L."/>
            <person name="Clifton S."/>
            <person name="Fulton B."/>
            <person name="Xu J."/>
            <person name="Minx P."/>
            <person name="Pepin K.H."/>
            <person name="Johnson M."/>
            <person name="Thiruvilangam P."/>
            <person name="Bhonagiri V."/>
            <person name="Nash W.E."/>
            <person name="Mardis E.R."/>
            <person name="Wilson R.K."/>
        </authorList>
    </citation>
    <scope>NUCLEOTIDE SEQUENCE [LARGE SCALE GENOMIC DNA]</scope>
    <source>
        <strain evidence="1">DSM 17241</strain>
    </source>
</reference>
<sequence>MIKDSGIAQKCLRKIYLPCKTKLTLQRVWIEKFMRAPLFTLFYCCECGRWFLYTNCLFTICSSLQNRSLIYIFLRSRLTNEHP</sequence>
<dbReference type="HOGENOM" id="CLU_2535257_0_0_9"/>
<reference evidence="1" key="2">
    <citation type="submission" date="2013-09" db="EMBL/GenBank/DDBJ databases">
        <title>Draft genome sequence of Anaerotruncus colihominis(DSM 17241).</title>
        <authorList>
            <person name="Sudarsanam P."/>
            <person name="Ley R."/>
            <person name="Guruge J."/>
            <person name="Turnbaugh P.J."/>
            <person name="Mahowald M."/>
            <person name="Liep D."/>
            <person name="Gordon J."/>
        </authorList>
    </citation>
    <scope>NUCLEOTIDE SEQUENCE</scope>
    <source>
        <strain evidence="1">DSM 17241</strain>
    </source>
</reference>
<dbReference type="EMBL" id="ABGD02000031">
    <property type="protein sequence ID" value="EDS09135.1"/>
    <property type="molecule type" value="Genomic_DNA"/>
</dbReference>
<accession>B0PHB2</accession>
<comment type="caution">
    <text evidence="1">The sequence shown here is derived from an EMBL/GenBank/DDBJ whole genome shotgun (WGS) entry which is preliminary data.</text>
</comment>
<dbReference type="AlphaFoldDB" id="B0PHB2"/>
<keyword evidence="2" id="KW-1185">Reference proteome</keyword>